<dbReference type="Gene3D" id="3.40.50.150">
    <property type="entry name" value="Vaccinia Virus protein VP39"/>
    <property type="match status" value="1"/>
</dbReference>
<feature type="region of interest" description="Disordered" evidence="8">
    <location>
        <begin position="202"/>
        <end position="247"/>
    </location>
</feature>
<dbReference type="CDD" id="cd00201">
    <property type="entry name" value="WW"/>
    <property type="match status" value="1"/>
</dbReference>
<evidence type="ECO:0000256" key="5">
    <source>
        <dbReference type="ARBA" id="ARBA00048763"/>
    </source>
</evidence>
<comment type="similarity">
    <text evidence="2">Belongs to the methyltransferase superfamily. Trimethylguanosine synthase family.</text>
</comment>
<dbReference type="PANTHER" id="PTHR14741:SF32">
    <property type="entry name" value="TRIMETHYLGUANOSINE SYNTHASE"/>
    <property type="match status" value="1"/>
</dbReference>
<organism evidence="10 11">
    <name type="scientific">Apatococcus lobatus</name>
    <dbReference type="NCBI Taxonomy" id="904363"/>
    <lineage>
        <taxon>Eukaryota</taxon>
        <taxon>Viridiplantae</taxon>
        <taxon>Chlorophyta</taxon>
        <taxon>core chlorophytes</taxon>
        <taxon>Trebouxiophyceae</taxon>
        <taxon>Chlorellales</taxon>
        <taxon>Chlorellaceae</taxon>
        <taxon>Apatococcus</taxon>
    </lineage>
</organism>
<evidence type="ECO:0000256" key="2">
    <source>
        <dbReference type="ARBA" id="ARBA00025783"/>
    </source>
</evidence>
<dbReference type="EMBL" id="JALJOS010000004">
    <property type="protein sequence ID" value="KAK9839909.1"/>
    <property type="molecule type" value="Genomic_DNA"/>
</dbReference>
<evidence type="ECO:0000256" key="1">
    <source>
        <dbReference type="ARBA" id="ARBA00018517"/>
    </source>
</evidence>
<comment type="catalytic activity">
    <reaction evidence="4">
        <text>a 5'-end (N(7)-methyl 5'-triphosphoguanosine)-ribonucleoside in snoRNA + S-adenosyl-L-methionine = a 5'-end (N(2),N(7)-dimethyl 5'-triphosphoguanosine)-ribonucleoside in snoRNA + S-adenosyl-L-homocysteine + H(+)</text>
        <dbReference type="Rhea" id="RHEA:78475"/>
        <dbReference type="Rhea" id="RHEA-COMP:19086"/>
        <dbReference type="Rhea" id="RHEA-COMP:19088"/>
        <dbReference type="ChEBI" id="CHEBI:15378"/>
        <dbReference type="ChEBI" id="CHEBI:57856"/>
        <dbReference type="ChEBI" id="CHEBI:59789"/>
        <dbReference type="ChEBI" id="CHEBI:156461"/>
        <dbReference type="ChEBI" id="CHEBI:172880"/>
    </reaction>
    <physiologicalReaction direction="left-to-right" evidence="4">
        <dbReference type="Rhea" id="RHEA:78476"/>
    </physiologicalReaction>
</comment>
<gene>
    <name evidence="10" type="ORF">WJX74_000244</name>
</gene>
<keyword evidence="11" id="KW-1185">Reference proteome</keyword>
<dbReference type="SUPFAM" id="SSF51045">
    <property type="entry name" value="WW domain"/>
    <property type="match status" value="1"/>
</dbReference>
<dbReference type="PROSITE" id="PS50020">
    <property type="entry name" value="WW_DOMAIN_2"/>
    <property type="match status" value="1"/>
</dbReference>
<protein>
    <recommendedName>
        <fullName evidence="1">Trimethylguanosine synthase</fullName>
    </recommendedName>
    <alternativeName>
        <fullName evidence="7">Cap-specific guanine-N(2) methyltransferase</fullName>
    </alternativeName>
</protein>
<comment type="catalytic activity">
    <reaction evidence="5">
        <text>a 5'-end (N(2),N(7)-dimethyl 5'-triphosphoguanosine)-ribonucleoside in snRNA + S-adenosyl-L-methionine = a 5'-end (N(2),N(2),N(7)-trimethyl 5'-triphosphoguanosine)-ribonucleoside in snRNA + S-adenosyl-L-homocysteine + H(+)</text>
        <dbReference type="Rhea" id="RHEA:78479"/>
        <dbReference type="Rhea" id="RHEA-COMP:19087"/>
        <dbReference type="Rhea" id="RHEA-COMP:19089"/>
        <dbReference type="ChEBI" id="CHEBI:15378"/>
        <dbReference type="ChEBI" id="CHEBI:57856"/>
        <dbReference type="ChEBI" id="CHEBI:59789"/>
        <dbReference type="ChEBI" id="CHEBI:167623"/>
        <dbReference type="ChEBI" id="CHEBI:172880"/>
    </reaction>
    <physiologicalReaction direction="left-to-right" evidence="5">
        <dbReference type="Rhea" id="RHEA:78480"/>
    </physiologicalReaction>
</comment>
<feature type="compositionally biased region" description="Basic and acidic residues" evidence="8">
    <location>
        <begin position="230"/>
        <end position="247"/>
    </location>
</feature>
<dbReference type="AlphaFoldDB" id="A0AAW1S125"/>
<dbReference type="InterPro" id="IPR036020">
    <property type="entry name" value="WW_dom_sf"/>
</dbReference>
<evidence type="ECO:0000313" key="11">
    <source>
        <dbReference type="Proteomes" id="UP001438707"/>
    </source>
</evidence>
<dbReference type="PROSITE" id="PS01159">
    <property type="entry name" value="WW_DOMAIN_1"/>
    <property type="match status" value="1"/>
</dbReference>
<proteinExistence type="inferred from homology"/>
<dbReference type="PANTHER" id="PTHR14741">
    <property type="entry name" value="S-ADENOSYLMETHIONINE-DEPENDENT METHYLTRANSFERASE RELATED"/>
    <property type="match status" value="1"/>
</dbReference>
<evidence type="ECO:0000256" key="3">
    <source>
        <dbReference type="ARBA" id="ARBA00047418"/>
    </source>
</evidence>
<dbReference type="SMART" id="SM00456">
    <property type="entry name" value="WW"/>
    <property type="match status" value="1"/>
</dbReference>
<dbReference type="SUPFAM" id="SSF53335">
    <property type="entry name" value="S-adenosyl-L-methionine-dependent methyltransferases"/>
    <property type="match status" value="1"/>
</dbReference>
<evidence type="ECO:0000256" key="6">
    <source>
        <dbReference type="ARBA" id="ARBA00049075"/>
    </source>
</evidence>
<feature type="region of interest" description="Disordered" evidence="8">
    <location>
        <begin position="470"/>
        <end position="510"/>
    </location>
</feature>
<dbReference type="CDD" id="cd02440">
    <property type="entry name" value="AdoMet_MTases"/>
    <property type="match status" value="1"/>
</dbReference>
<dbReference type="InterPro" id="IPR001202">
    <property type="entry name" value="WW_dom"/>
</dbReference>
<accession>A0AAW1S125</accession>
<dbReference type="InterPro" id="IPR019012">
    <property type="entry name" value="RNA_cap_Gua-N2-MeTrfase"/>
</dbReference>
<dbReference type="Proteomes" id="UP001438707">
    <property type="component" value="Unassembled WGS sequence"/>
</dbReference>
<evidence type="ECO:0000256" key="4">
    <source>
        <dbReference type="ARBA" id="ARBA00048740"/>
    </source>
</evidence>
<comment type="catalytic activity">
    <reaction evidence="6">
        <text>a 5'-end (N(7)-methyl 5'-triphosphoguanosine)-ribonucleoside in snRNA + S-adenosyl-L-methionine = a 5'-end (N(2),N(7)-dimethyl 5'-triphosphoguanosine)-ribonucleoside in snRNA + S-adenosyl-L-homocysteine + H(+)</text>
        <dbReference type="Rhea" id="RHEA:78471"/>
        <dbReference type="Rhea" id="RHEA-COMP:19085"/>
        <dbReference type="Rhea" id="RHEA-COMP:19087"/>
        <dbReference type="ChEBI" id="CHEBI:15378"/>
        <dbReference type="ChEBI" id="CHEBI:57856"/>
        <dbReference type="ChEBI" id="CHEBI:59789"/>
        <dbReference type="ChEBI" id="CHEBI:156461"/>
        <dbReference type="ChEBI" id="CHEBI:172880"/>
    </reaction>
    <physiologicalReaction direction="left-to-right" evidence="6">
        <dbReference type="Rhea" id="RHEA:78472"/>
    </physiologicalReaction>
</comment>
<dbReference type="Pfam" id="PF09445">
    <property type="entry name" value="Methyltransf_15"/>
    <property type="match status" value="1"/>
</dbReference>
<feature type="region of interest" description="Disordered" evidence="8">
    <location>
        <begin position="369"/>
        <end position="430"/>
    </location>
</feature>
<comment type="catalytic activity">
    <reaction evidence="3">
        <text>a 5'-end (N(2),N(7)-dimethyl 5'-triphosphoguanosine)-ribonucleoside in snoRNA + S-adenosyl-L-methionine = a 5'-end (N(2),N(2),N(7)-trimethyl 5'-triphosphoguanosine)-ribonucleoside in snoRNA + S-adenosyl-L-homocysteine + H(+)</text>
        <dbReference type="Rhea" id="RHEA:78507"/>
        <dbReference type="Rhea" id="RHEA-COMP:19088"/>
        <dbReference type="Rhea" id="RHEA-COMP:19090"/>
        <dbReference type="ChEBI" id="CHEBI:15378"/>
        <dbReference type="ChEBI" id="CHEBI:57856"/>
        <dbReference type="ChEBI" id="CHEBI:59789"/>
        <dbReference type="ChEBI" id="CHEBI:167623"/>
        <dbReference type="ChEBI" id="CHEBI:172880"/>
    </reaction>
    <physiologicalReaction direction="left-to-right" evidence="3">
        <dbReference type="Rhea" id="RHEA:78508"/>
    </physiologicalReaction>
</comment>
<reference evidence="10 11" key="1">
    <citation type="journal article" date="2024" name="Nat. Commun.">
        <title>Phylogenomics reveals the evolutionary origins of lichenization in chlorophyte algae.</title>
        <authorList>
            <person name="Puginier C."/>
            <person name="Libourel C."/>
            <person name="Otte J."/>
            <person name="Skaloud P."/>
            <person name="Haon M."/>
            <person name="Grisel S."/>
            <person name="Petersen M."/>
            <person name="Berrin J.G."/>
            <person name="Delaux P.M."/>
            <person name="Dal Grande F."/>
            <person name="Keller J."/>
        </authorList>
    </citation>
    <scope>NUCLEOTIDE SEQUENCE [LARGE SCALE GENOMIC DNA]</scope>
    <source>
        <strain evidence="10 11">SAG 2145</strain>
    </source>
</reference>
<feature type="region of interest" description="Disordered" evidence="8">
    <location>
        <begin position="310"/>
        <end position="338"/>
    </location>
</feature>
<feature type="compositionally biased region" description="Low complexity" evidence="8">
    <location>
        <begin position="478"/>
        <end position="492"/>
    </location>
</feature>
<name>A0AAW1S125_9CHLO</name>
<dbReference type="InterPro" id="IPR029063">
    <property type="entry name" value="SAM-dependent_MTases_sf"/>
</dbReference>
<dbReference type="Gene3D" id="2.20.70.10">
    <property type="match status" value="1"/>
</dbReference>
<feature type="compositionally biased region" description="Polar residues" evidence="8">
    <location>
        <begin position="214"/>
        <end position="229"/>
    </location>
</feature>
<evidence type="ECO:0000313" key="10">
    <source>
        <dbReference type="EMBL" id="KAK9839909.1"/>
    </source>
</evidence>
<dbReference type="GO" id="GO:0071164">
    <property type="term" value="F:RNA cap trimethylguanosine synthase activity"/>
    <property type="evidence" value="ECO:0007669"/>
    <property type="project" value="TreeGrafter"/>
</dbReference>
<evidence type="ECO:0000256" key="8">
    <source>
        <dbReference type="SAM" id="MobiDB-lite"/>
    </source>
</evidence>
<sequence length="779" mass="82747">MALQLPTGVETAADLELTDRRLYFYGGCRISQVDLRDVGLVGIGKLPERSGLEVLVAGEEQELETDEATAEACRQLGLPVAFASSGQPGSDDLTEYKLAEPAFSNSKSQGHLHAFQHQSAVAIQHQHRSIAPDQRLPACQPATACLDAPDLEQHADVDQPQPDISVRLSSELQSLKCPCVGAFARADDIAYDVPSAGQHHGIALDGSAGDEAQVSGQTSYSAASNQQEGGESRVSDRQQEDQRVDNDSREALCHQADMPGQCSYSNQAGAGQAASQAGWQQAWDHSWSCWYYYNEALQVTQWEPPDAPIQPYTSELPLSPVSPAASPTHHQHAAGPFTSDASLGSSDMTGSFAQAHNTDIPACVATRPMDNSHPGPCSDPAPDAATHQGAKASVETAGVDSCSQQAGGIHSGAPSDKARCSPTDQATAWQAPSPADNIVSTDQLLKVHGNGSQDPAQAFCSCASGKVVSATEPGHKGSPNSLLPAQALLPSSRRSRRAAARAQQVVREEEGAALQGITQHTLPSQDAHSPGGNAAAGAARKALPRRLARFWFQRYSLWSRFDDGILMDEAGWFSVTPEVLAAHHAHQCSSIFVDGFAGVGGNAIQAALAGFQVVAVDMDAARLELVAHNALLYGVQHCIELLCADFFEVAPRLQADVVFLSPPWGGLAYRDKTCFHVQEEFGGLGMGLSCLLTVATQALPTRTVYEDPTAALQSKMQSKSSTGVVACFLPRHSSLPEIAQCIPSSRSCIVERNYLNEQLKAITLYLVCGEDRQFDACGA</sequence>
<feature type="compositionally biased region" description="Low complexity" evidence="8">
    <location>
        <begin position="314"/>
        <end position="327"/>
    </location>
</feature>
<comment type="caution">
    <text evidence="10">The sequence shown here is derived from an EMBL/GenBank/DDBJ whole genome shotgun (WGS) entry which is preliminary data.</text>
</comment>
<dbReference type="GO" id="GO:0005634">
    <property type="term" value="C:nucleus"/>
    <property type="evidence" value="ECO:0007669"/>
    <property type="project" value="TreeGrafter"/>
</dbReference>
<feature type="domain" description="WW" evidence="9">
    <location>
        <begin position="273"/>
        <end position="307"/>
    </location>
</feature>
<evidence type="ECO:0000256" key="7">
    <source>
        <dbReference type="ARBA" id="ARBA00049790"/>
    </source>
</evidence>
<evidence type="ECO:0000259" key="9">
    <source>
        <dbReference type="PROSITE" id="PS50020"/>
    </source>
</evidence>